<evidence type="ECO:0000313" key="2">
    <source>
        <dbReference type="Proteomes" id="UP000324800"/>
    </source>
</evidence>
<dbReference type="AlphaFoldDB" id="A0A5J4QNZ0"/>
<evidence type="ECO:0000313" key="1">
    <source>
        <dbReference type="EMBL" id="KAA6323626.1"/>
    </source>
</evidence>
<gene>
    <name evidence="1" type="ORF">EZS28_054292</name>
</gene>
<sequence length="234" mass="25349">GPKTEFVFIVNEGGVLTVKNAVIDVPITEEETDEYVGYVKLEGKNVASFTNVKFGALKLKDPSGDFSTGAAIVGRNVIGLALIDTIFSDIVINNVSLAVSAIRVGLEAGSTETQHSTFSISNSVFEQADVKKNNKENKELLDKELKTPGIYAWTELKADGTKGTAAVLSINNTKFTHLRGGAIRIRDIDAKIGASSRFSDNKPRFKNFKTLEWNIQVEGASTLDAEEESFVEEG</sequence>
<accession>A0A5J4QNZ0</accession>
<feature type="non-terminal residue" evidence="1">
    <location>
        <position position="1"/>
    </location>
</feature>
<dbReference type="EMBL" id="SNRW01044596">
    <property type="protein sequence ID" value="KAA6323626.1"/>
    <property type="molecule type" value="Genomic_DNA"/>
</dbReference>
<name>A0A5J4QNZ0_9EUKA</name>
<proteinExistence type="predicted"/>
<dbReference type="Proteomes" id="UP000324800">
    <property type="component" value="Unassembled WGS sequence"/>
</dbReference>
<protein>
    <submittedName>
        <fullName evidence="1">Uncharacterized protein</fullName>
    </submittedName>
</protein>
<feature type="non-terminal residue" evidence="1">
    <location>
        <position position="234"/>
    </location>
</feature>
<comment type="caution">
    <text evidence="1">The sequence shown here is derived from an EMBL/GenBank/DDBJ whole genome shotgun (WGS) entry which is preliminary data.</text>
</comment>
<reference evidence="1 2" key="1">
    <citation type="submission" date="2019-03" db="EMBL/GenBank/DDBJ databases">
        <title>Single cell metagenomics reveals metabolic interactions within the superorganism composed of flagellate Streblomastix strix and complex community of Bacteroidetes bacteria on its surface.</title>
        <authorList>
            <person name="Treitli S.C."/>
            <person name="Kolisko M."/>
            <person name="Husnik F."/>
            <person name="Keeling P."/>
            <person name="Hampl V."/>
        </authorList>
    </citation>
    <scope>NUCLEOTIDE SEQUENCE [LARGE SCALE GENOMIC DNA]</scope>
    <source>
        <strain evidence="1">ST1C</strain>
    </source>
</reference>
<organism evidence="1 2">
    <name type="scientific">Streblomastix strix</name>
    <dbReference type="NCBI Taxonomy" id="222440"/>
    <lineage>
        <taxon>Eukaryota</taxon>
        <taxon>Metamonada</taxon>
        <taxon>Preaxostyla</taxon>
        <taxon>Oxymonadida</taxon>
        <taxon>Streblomastigidae</taxon>
        <taxon>Streblomastix</taxon>
    </lineage>
</organism>